<protein>
    <submittedName>
        <fullName evidence="1">Uncharacterized protein</fullName>
    </submittedName>
</protein>
<name>A0ABV6B072_9DEIO</name>
<accession>A0ABV6B072</accession>
<dbReference type="Proteomes" id="UP001589733">
    <property type="component" value="Unassembled WGS sequence"/>
</dbReference>
<proteinExistence type="predicted"/>
<organism evidence="1 2">
    <name type="scientific">Deinococcus oregonensis</name>
    <dbReference type="NCBI Taxonomy" id="1805970"/>
    <lineage>
        <taxon>Bacteria</taxon>
        <taxon>Thermotogati</taxon>
        <taxon>Deinococcota</taxon>
        <taxon>Deinococci</taxon>
        <taxon>Deinococcales</taxon>
        <taxon>Deinococcaceae</taxon>
        <taxon>Deinococcus</taxon>
    </lineage>
</organism>
<comment type="caution">
    <text evidence="1">The sequence shown here is derived from an EMBL/GenBank/DDBJ whole genome shotgun (WGS) entry which is preliminary data.</text>
</comment>
<evidence type="ECO:0000313" key="2">
    <source>
        <dbReference type="Proteomes" id="UP001589733"/>
    </source>
</evidence>
<keyword evidence="2" id="KW-1185">Reference proteome</keyword>
<sequence>MAHRPLSVLEVQDSADLDALMLDARLAGQVISRLGPTFALLTPGSEKAVLEALRKAGHLPRVVGR</sequence>
<gene>
    <name evidence="1" type="ORF">ACFFLM_14285</name>
</gene>
<dbReference type="RefSeq" id="WP_380011368.1">
    <property type="nucleotide sequence ID" value="NZ_JBHLYR010000045.1"/>
</dbReference>
<evidence type="ECO:0000313" key="1">
    <source>
        <dbReference type="EMBL" id="MFB9993137.1"/>
    </source>
</evidence>
<dbReference type="EMBL" id="JBHLYR010000045">
    <property type="protein sequence ID" value="MFB9993137.1"/>
    <property type="molecule type" value="Genomic_DNA"/>
</dbReference>
<reference evidence="1 2" key="1">
    <citation type="submission" date="2024-09" db="EMBL/GenBank/DDBJ databases">
        <authorList>
            <person name="Sun Q."/>
            <person name="Mori K."/>
        </authorList>
    </citation>
    <scope>NUCLEOTIDE SEQUENCE [LARGE SCALE GENOMIC DNA]</scope>
    <source>
        <strain evidence="1 2">JCM 13503</strain>
    </source>
</reference>